<sequence length="50" mass="5959">MTLVITHCRPKTRNKAKQKKIISIIKIEIKLKNSRMKKPAQKNEHPYFKV</sequence>
<evidence type="ECO:0000313" key="1">
    <source>
        <dbReference type="EMBL" id="CDW46202.1"/>
    </source>
</evidence>
<reference evidence="1" key="1">
    <citation type="submission" date="2014-05" db="EMBL/GenBank/DDBJ databases">
        <authorList>
            <person name="Chronopoulou M."/>
        </authorList>
    </citation>
    <scope>NUCLEOTIDE SEQUENCE</scope>
    <source>
        <tissue evidence="1">Whole organism</tissue>
    </source>
</reference>
<dbReference type="AlphaFoldDB" id="A0A0K2V7R5"/>
<organism evidence="1">
    <name type="scientific">Lepeophtheirus salmonis</name>
    <name type="common">Salmon louse</name>
    <name type="synonym">Caligus salmonis</name>
    <dbReference type="NCBI Taxonomy" id="72036"/>
    <lineage>
        <taxon>Eukaryota</taxon>
        <taxon>Metazoa</taxon>
        <taxon>Ecdysozoa</taxon>
        <taxon>Arthropoda</taxon>
        <taxon>Crustacea</taxon>
        <taxon>Multicrustacea</taxon>
        <taxon>Hexanauplia</taxon>
        <taxon>Copepoda</taxon>
        <taxon>Siphonostomatoida</taxon>
        <taxon>Caligidae</taxon>
        <taxon>Lepeophtheirus</taxon>
    </lineage>
</organism>
<protein>
    <submittedName>
        <fullName evidence="1">Uncharacterized protein</fullName>
    </submittedName>
</protein>
<dbReference type="EMBL" id="HACA01028841">
    <property type="protein sequence ID" value="CDW46202.1"/>
    <property type="molecule type" value="Transcribed_RNA"/>
</dbReference>
<proteinExistence type="predicted"/>
<name>A0A0K2V7R5_LEPSM</name>
<accession>A0A0K2V7R5</accession>